<feature type="domain" description="Cytochrome c" evidence="20">
    <location>
        <begin position="150"/>
        <end position="228"/>
    </location>
</feature>
<keyword evidence="7 17" id="KW-0679">Respiratory chain</keyword>
<evidence type="ECO:0000256" key="5">
    <source>
        <dbReference type="ARBA" id="ARBA00022475"/>
    </source>
</evidence>
<evidence type="ECO:0000256" key="18">
    <source>
        <dbReference type="PIRSR" id="PIRSR000007-50"/>
    </source>
</evidence>
<dbReference type="Gene3D" id="1.10.760.10">
    <property type="entry name" value="Cytochrome c-like domain"/>
    <property type="match status" value="2"/>
</dbReference>
<name>A0A938YHM2_9ACTN</name>
<keyword evidence="8 17" id="KW-0812">Transmembrane</keyword>
<evidence type="ECO:0000256" key="2">
    <source>
        <dbReference type="ARBA" id="ARBA00012951"/>
    </source>
</evidence>
<evidence type="ECO:0000256" key="12">
    <source>
        <dbReference type="ARBA" id="ARBA00022982"/>
    </source>
</evidence>
<dbReference type="GO" id="GO:0020037">
    <property type="term" value="F:heme binding"/>
    <property type="evidence" value="ECO:0007669"/>
    <property type="project" value="UniProtKB-UniRule"/>
</dbReference>
<comment type="caution">
    <text evidence="17">Lacks conserved residue(s) required for the propagation of feature annotation.</text>
</comment>
<feature type="binding site" description="covalent" evidence="18">
    <location>
        <position position="163"/>
    </location>
    <ligand>
        <name>heme c</name>
        <dbReference type="ChEBI" id="CHEBI:61717"/>
        <label>2</label>
    </ligand>
</feature>
<organism evidence="21 22">
    <name type="scientific">Nakamurella flavida</name>
    <dbReference type="NCBI Taxonomy" id="363630"/>
    <lineage>
        <taxon>Bacteria</taxon>
        <taxon>Bacillati</taxon>
        <taxon>Actinomycetota</taxon>
        <taxon>Actinomycetes</taxon>
        <taxon>Nakamurellales</taxon>
        <taxon>Nakamurellaceae</taxon>
        <taxon>Nakamurella</taxon>
    </lineage>
</organism>
<keyword evidence="22" id="KW-1185">Reference proteome</keyword>
<dbReference type="GO" id="GO:0008121">
    <property type="term" value="F:quinol-cytochrome-c reductase activity"/>
    <property type="evidence" value="ECO:0007669"/>
    <property type="project" value="UniProtKB-UniRule"/>
</dbReference>
<dbReference type="InterPro" id="IPR050597">
    <property type="entry name" value="Cytochrome_c_Oxidase_Subunit"/>
</dbReference>
<dbReference type="InterPro" id="IPR009152">
    <property type="entry name" value="bc1_cytC-su"/>
</dbReference>
<dbReference type="RefSeq" id="WP_205256181.1">
    <property type="nucleotide sequence ID" value="NZ_BAAAPV010000003.1"/>
</dbReference>
<dbReference type="AlphaFoldDB" id="A0A938YHM2"/>
<evidence type="ECO:0000256" key="8">
    <source>
        <dbReference type="ARBA" id="ARBA00022692"/>
    </source>
</evidence>
<comment type="caution">
    <text evidence="21">The sequence shown here is derived from an EMBL/GenBank/DDBJ whole genome shotgun (WGS) entry which is preliminary data.</text>
</comment>
<evidence type="ECO:0000256" key="19">
    <source>
        <dbReference type="PIRSR" id="PIRSR000007-51"/>
    </source>
</evidence>
<comment type="subunit">
    <text evidence="17">The cytochrome bc1 complex is composed of a cytochrome b (QcrB), the Rieske iron-sulfur protein (QcrA) and a diheme cytochrome c (QcrC) subunit.</text>
</comment>
<evidence type="ECO:0000256" key="7">
    <source>
        <dbReference type="ARBA" id="ARBA00022660"/>
    </source>
</evidence>
<evidence type="ECO:0000256" key="9">
    <source>
        <dbReference type="ARBA" id="ARBA00022723"/>
    </source>
</evidence>
<evidence type="ECO:0000256" key="11">
    <source>
        <dbReference type="ARBA" id="ARBA00022967"/>
    </source>
</evidence>
<dbReference type="PIRSF" id="PIRSF000007">
    <property type="entry name" value="Ubiq_cycred_cyc"/>
    <property type="match status" value="1"/>
</dbReference>
<keyword evidence="12 17" id="KW-0249">Electron transport</keyword>
<dbReference type="SUPFAM" id="SSF46626">
    <property type="entry name" value="Cytochrome c"/>
    <property type="match status" value="2"/>
</dbReference>
<keyword evidence="10" id="KW-0677">Repeat</keyword>
<dbReference type="InterPro" id="IPR036909">
    <property type="entry name" value="Cyt_c-like_dom_sf"/>
</dbReference>
<evidence type="ECO:0000256" key="13">
    <source>
        <dbReference type="ARBA" id="ARBA00022989"/>
    </source>
</evidence>
<evidence type="ECO:0000256" key="3">
    <source>
        <dbReference type="ARBA" id="ARBA00017819"/>
    </source>
</evidence>
<feature type="binding site" description="axial binding residue" evidence="19">
    <location>
        <position position="73"/>
    </location>
    <ligand>
        <name>heme c</name>
        <dbReference type="ChEBI" id="CHEBI:61717"/>
        <label>1</label>
    </ligand>
    <ligandPart>
        <name>Fe</name>
        <dbReference type="ChEBI" id="CHEBI:18248"/>
    </ligandPart>
</feature>
<evidence type="ECO:0000256" key="4">
    <source>
        <dbReference type="ARBA" id="ARBA00022448"/>
    </source>
</evidence>
<comment type="PTM">
    <text evidence="18">Binds 2 heme c groups covalently per subunit.</text>
</comment>
<proteinExistence type="predicted"/>
<feature type="binding site" description="covalent" evidence="18">
    <location>
        <position position="72"/>
    </location>
    <ligand>
        <name>heme c</name>
        <dbReference type="ChEBI" id="CHEBI:61717"/>
        <label>1</label>
    </ligand>
</feature>
<evidence type="ECO:0000313" key="21">
    <source>
        <dbReference type="EMBL" id="MBM9476077.1"/>
    </source>
</evidence>
<evidence type="ECO:0000259" key="20">
    <source>
        <dbReference type="PROSITE" id="PS51007"/>
    </source>
</evidence>
<comment type="subcellular location">
    <subcellularLocation>
        <location evidence="1 17">Cell membrane</location>
        <topology evidence="1 17">Multi-pass membrane protein</topology>
    </subcellularLocation>
</comment>
<dbReference type="EMBL" id="JAERWL010000006">
    <property type="protein sequence ID" value="MBM9476077.1"/>
    <property type="molecule type" value="Genomic_DNA"/>
</dbReference>
<dbReference type="GO" id="GO:0005886">
    <property type="term" value="C:plasma membrane"/>
    <property type="evidence" value="ECO:0007669"/>
    <property type="project" value="UniProtKB-SubCell"/>
</dbReference>
<evidence type="ECO:0000256" key="6">
    <source>
        <dbReference type="ARBA" id="ARBA00022617"/>
    </source>
</evidence>
<keyword evidence="5 17" id="KW-1003">Cell membrane</keyword>
<evidence type="ECO:0000313" key="22">
    <source>
        <dbReference type="Proteomes" id="UP000663801"/>
    </source>
</evidence>
<dbReference type="PROSITE" id="PS51007">
    <property type="entry name" value="CYTC"/>
    <property type="match status" value="2"/>
</dbReference>
<reference evidence="21" key="1">
    <citation type="submission" date="2021-01" db="EMBL/GenBank/DDBJ databases">
        <title>KCTC 19127 draft genome.</title>
        <authorList>
            <person name="An D."/>
        </authorList>
    </citation>
    <scope>NUCLEOTIDE SEQUENCE</scope>
    <source>
        <strain evidence="21">KCTC 19127</strain>
    </source>
</reference>
<dbReference type="PANTHER" id="PTHR33751">
    <property type="entry name" value="CBB3-TYPE CYTOCHROME C OXIDASE SUBUNIT FIXP"/>
    <property type="match status" value="1"/>
</dbReference>
<evidence type="ECO:0000256" key="14">
    <source>
        <dbReference type="ARBA" id="ARBA00023004"/>
    </source>
</evidence>
<feature type="binding site" description="covalent" evidence="18">
    <location>
        <position position="69"/>
    </location>
    <ligand>
        <name>heme c</name>
        <dbReference type="ChEBI" id="CHEBI:61717"/>
        <label>1</label>
    </ligand>
</feature>
<keyword evidence="9 17" id="KW-0479">Metal-binding</keyword>
<evidence type="ECO:0000256" key="16">
    <source>
        <dbReference type="ARBA" id="ARBA00029351"/>
    </source>
</evidence>
<evidence type="ECO:0000256" key="10">
    <source>
        <dbReference type="ARBA" id="ARBA00022737"/>
    </source>
</evidence>
<dbReference type="Pfam" id="PF00034">
    <property type="entry name" value="Cytochrom_C"/>
    <property type="match status" value="1"/>
</dbReference>
<dbReference type="EC" id="7.1.1.8" evidence="2 17"/>
<accession>A0A938YHM2</accession>
<keyword evidence="4 17" id="KW-0813">Transport</keyword>
<keyword evidence="14 17" id="KW-0408">Iron</keyword>
<keyword evidence="15 17" id="KW-0472">Membrane</keyword>
<keyword evidence="13 17" id="KW-1133">Transmembrane helix</keyword>
<feature type="binding site" description="covalent" evidence="18">
    <location>
        <position position="166"/>
    </location>
    <ligand>
        <name>heme c</name>
        <dbReference type="ChEBI" id="CHEBI:61717"/>
        <label>2</label>
    </ligand>
</feature>
<evidence type="ECO:0000256" key="15">
    <source>
        <dbReference type="ARBA" id="ARBA00023136"/>
    </source>
</evidence>
<protein>
    <recommendedName>
        <fullName evidence="3 17">Cytochrome bc1 complex cytochrome c subunit</fullName>
        <ecNumber evidence="2 17">7.1.1.8</ecNumber>
    </recommendedName>
</protein>
<keyword evidence="6 17" id="KW-0349">Heme</keyword>
<evidence type="ECO:0000256" key="17">
    <source>
        <dbReference type="PIRNR" id="PIRNR000007"/>
    </source>
</evidence>
<feature type="transmembrane region" description="Helical" evidence="17">
    <location>
        <begin position="247"/>
        <end position="266"/>
    </location>
</feature>
<feature type="domain" description="Cytochrome c" evidence="20">
    <location>
        <begin position="56"/>
        <end position="136"/>
    </location>
</feature>
<dbReference type="Pfam" id="PF13442">
    <property type="entry name" value="Cytochrome_CBB3"/>
    <property type="match status" value="1"/>
</dbReference>
<dbReference type="InterPro" id="IPR009056">
    <property type="entry name" value="Cyt_c-like_dom"/>
</dbReference>
<feature type="binding site" description="axial binding residue" evidence="19">
    <location>
        <position position="167"/>
    </location>
    <ligand>
        <name>heme c</name>
        <dbReference type="ChEBI" id="CHEBI:61717"/>
        <label>2</label>
    </ligand>
    <ligandPart>
        <name>Fe</name>
        <dbReference type="ChEBI" id="CHEBI:18248"/>
    </ligandPart>
</feature>
<gene>
    <name evidence="21" type="ORF">JL107_06445</name>
</gene>
<comment type="catalytic activity">
    <reaction evidence="16 17">
        <text>a quinol + 2 Fe(III)-[cytochrome c](out) = a quinone + 2 Fe(II)-[cytochrome c](out) + 2 H(+)(out)</text>
        <dbReference type="Rhea" id="RHEA:11484"/>
        <dbReference type="Rhea" id="RHEA-COMP:10350"/>
        <dbReference type="Rhea" id="RHEA-COMP:14399"/>
        <dbReference type="ChEBI" id="CHEBI:15378"/>
        <dbReference type="ChEBI" id="CHEBI:24646"/>
        <dbReference type="ChEBI" id="CHEBI:29033"/>
        <dbReference type="ChEBI" id="CHEBI:29034"/>
        <dbReference type="ChEBI" id="CHEBI:132124"/>
        <dbReference type="EC" id="7.1.1.8"/>
    </reaction>
</comment>
<evidence type="ECO:0000256" key="1">
    <source>
        <dbReference type="ARBA" id="ARBA00004651"/>
    </source>
</evidence>
<dbReference type="GO" id="GO:0005506">
    <property type="term" value="F:iron ion binding"/>
    <property type="evidence" value="ECO:0007669"/>
    <property type="project" value="UniProtKB-UniRule"/>
</dbReference>
<sequence length="269" mass="28048">MKSSEKGPRKGRLRTKMVRRLSGSLALLFALTTLGLVYVALSPTPQTAVAADVSAEQVAAGAQLYANSCITCHGSNLQGVEDRGPSLIGTGQAATYFQVSTGRMPLADHGAQAPRKEPFFNPEEVDQLAAYVQANGGGPVVPDGELQNTDALALGGEMYRLNCASCHNFTGQGGALSQGKYAPNLDPATDEQIYSAMLSGPENMPKFSDGQITPEEKTAIIAFIQNNKQSIDPGGAPLGGFGPAPEGLIAFVVGMSAIVAFTLWMGSRA</sequence>
<dbReference type="PANTHER" id="PTHR33751:SF13">
    <property type="entry name" value="CYTOCHROME BC1 COMPLEX CYTOCHROME C SUBUNIT"/>
    <property type="match status" value="1"/>
</dbReference>
<dbReference type="Proteomes" id="UP000663801">
    <property type="component" value="Unassembled WGS sequence"/>
</dbReference>
<keyword evidence="11 17" id="KW-1278">Translocase</keyword>